<reference evidence="3" key="1">
    <citation type="journal article" date="2023" name="Mol. Phylogenet. Evol.">
        <title>Genome-scale phylogeny and comparative genomics of the fungal order Sordariales.</title>
        <authorList>
            <person name="Hensen N."/>
            <person name="Bonometti L."/>
            <person name="Westerberg I."/>
            <person name="Brannstrom I.O."/>
            <person name="Guillou S."/>
            <person name="Cros-Aarteil S."/>
            <person name="Calhoun S."/>
            <person name="Haridas S."/>
            <person name="Kuo A."/>
            <person name="Mondo S."/>
            <person name="Pangilinan J."/>
            <person name="Riley R."/>
            <person name="LaButti K."/>
            <person name="Andreopoulos B."/>
            <person name="Lipzen A."/>
            <person name="Chen C."/>
            <person name="Yan M."/>
            <person name="Daum C."/>
            <person name="Ng V."/>
            <person name="Clum A."/>
            <person name="Steindorff A."/>
            <person name="Ohm R.A."/>
            <person name="Martin F."/>
            <person name="Silar P."/>
            <person name="Natvig D.O."/>
            <person name="Lalanne C."/>
            <person name="Gautier V."/>
            <person name="Ament-Velasquez S.L."/>
            <person name="Kruys A."/>
            <person name="Hutchinson M.I."/>
            <person name="Powell A.J."/>
            <person name="Barry K."/>
            <person name="Miller A.N."/>
            <person name="Grigoriev I.V."/>
            <person name="Debuchy R."/>
            <person name="Gladieux P."/>
            <person name="Hiltunen Thoren M."/>
            <person name="Johannesson H."/>
        </authorList>
    </citation>
    <scope>NUCLEOTIDE SEQUENCE</scope>
    <source>
        <strain evidence="3">CBS 990.96</strain>
    </source>
</reference>
<dbReference type="AlphaFoldDB" id="A0AAN6YPI3"/>
<keyword evidence="2" id="KW-0472">Membrane</keyword>
<feature type="compositionally biased region" description="Acidic residues" evidence="1">
    <location>
        <begin position="156"/>
        <end position="166"/>
    </location>
</feature>
<organism evidence="3 4">
    <name type="scientific">Podospora fimiseda</name>
    <dbReference type="NCBI Taxonomy" id="252190"/>
    <lineage>
        <taxon>Eukaryota</taxon>
        <taxon>Fungi</taxon>
        <taxon>Dikarya</taxon>
        <taxon>Ascomycota</taxon>
        <taxon>Pezizomycotina</taxon>
        <taxon>Sordariomycetes</taxon>
        <taxon>Sordariomycetidae</taxon>
        <taxon>Sordariales</taxon>
        <taxon>Podosporaceae</taxon>
        <taxon>Podospora</taxon>
    </lineage>
</organism>
<feature type="transmembrane region" description="Helical" evidence="2">
    <location>
        <begin position="218"/>
        <end position="237"/>
    </location>
</feature>
<feature type="transmembrane region" description="Helical" evidence="2">
    <location>
        <begin position="111"/>
        <end position="131"/>
    </location>
</feature>
<evidence type="ECO:0000313" key="4">
    <source>
        <dbReference type="Proteomes" id="UP001301958"/>
    </source>
</evidence>
<feature type="transmembrane region" description="Helical" evidence="2">
    <location>
        <begin position="68"/>
        <end position="91"/>
    </location>
</feature>
<proteinExistence type="predicted"/>
<feature type="region of interest" description="Disordered" evidence="1">
    <location>
        <begin position="145"/>
        <end position="178"/>
    </location>
</feature>
<gene>
    <name evidence="3" type="ORF">QBC38DRAFT_491791</name>
</gene>
<evidence type="ECO:0000313" key="3">
    <source>
        <dbReference type="EMBL" id="KAK4221570.1"/>
    </source>
</evidence>
<accession>A0AAN6YPI3</accession>
<protein>
    <submittedName>
        <fullName evidence="3">Uncharacterized protein</fullName>
    </submittedName>
</protein>
<keyword evidence="2" id="KW-1133">Transmembrane helix</keyword>
<sequence length="263" mass="29289">MAPPPILTHPHQHLISISPILLTTLSLLLFTHLLPPVIQSTSLQCPATTSGNTLYQIRYFLSVFSSEFMTTPLSTAFMTSLLCFISALITISHVEASRAYNQHAKIITHPTLSWLLLNVATGAVIAPGILYTHIRKHREHILSLSRRDDSSSSSGSEDEEEEEEDQTTTSRGTEPVPPLPQVNRGLLLTERIYSIPIAVLGGFVLPSLLLLINPSPLIAGLWNLFPLVVFRVNWMVLRGLRKEKSRDVHVHVERNTRAIVRVC</sequence>
<evidence type="ECO:0000256" key="2">
    <source>
        <dbReference type="SAM" id="Phobius"/>
    </source>
</evidence>
<reference evidence="3" key="2">
    <citation type="submission" date="2023-05" db="EMBL/GenBank/DDBJ databases">
        <authorList>
            <consortium name="Lawrence Berkeley National Laboratory"/>
            <person name="Steindorff A."/>
            <person name="Hensen N."/>
            <person name="Bonometti L."/>
            <person name="Westerberg I."/>
            <person name="Brannstrom I.O."/>
            <person name="Guillou S."/>
            <person name="Cros-Aarteil S."/>
            <person name="Calhoun S."/>
            <person name="Haridas S."/>
            <person name="Kuo A."/>
            <person name="Mondo S."/>
            <person name="Pangilinan J."/>
            <person name="Riley R."/>
            <person name="Labutti K."/>
            <person name="Andreopoulos B."/>
            <person name="Lipzen A."/>
            <person name="Chen C."/>
            <person name="Yanf M."/>
            <person name="Daum C."/>
            <person name="Ng V."/>
            <person name="Clum A."/>
            <person name="Ohm R."/>
            <person name="Martin F."/>
            <person name="Silar P."/>
            <person name="Natvig D."/>
            <person name="Lalanne C."/>
            <person name="Gautier V."/>
            <person name="Ament-Velasquez S.L."/>
            <person name="Kruys A."/>
            <person name="Hutchinson M.I."/>
            <person name="Powell A.J."/>
            <person name="Barry K."/>
            <person name="Miller A.N."/>
            <person name="Grigoriev I.V."/>
            <person name="Debuchy R."/>
            <person name="Gladieux P."/>
            <person name="Thoren M.H."/>
            <person name="Johannesson H."/>
        </authorList>
    </citation>
    <scope>NUCLEOTIDE SEQUENCE</scope>
    <source>
        <strain evidence="3">CBS 990.96</strain>
    </source>
</reference>
<dbReference type="EMBL" id="MU865534">
    <property type="protein sequence ID" value="KAK4221570.1"/>
    <property type="molecule type" value="Genomic_DNA"/>
</dbReference>
<keyword evidence="4" id="KW-1185">Reference proteome</keyword>
<dbReference type="Proteomes" id="UP001301958">
    <property type="component" value="Unassembled WGS sequence"/>
</dbReference>
<comment type="caution">
    <text evidence="3">The sequence shown here is derived from an EMBL/GenBank/DDBJ whole genome shotgun (WGS) entry which is preliminary data.</text>
</comment>
<feature type="transmembrane region" description="Helical" evidence="2">
    <location>
        <begin position="12"/>
        <end position="34"/>
    </location>
</feature>
<name>A0AAN6YPI3_9PEZI</name>
<evidence type="ECO:0000256" key="1">
    <source>
        <dbReference type="SAM" id="MobiDB-lite"/>
    </source>
</evidence>
<keyword evidence="2" id="KW-0812">Transmembrane</keyword>